<dbReference type="FunFam" id="3.30.420.40:FF:000012">
    <property type="entry name" value="tRNA N6-adenosine threonylcarbamoyltransferase"/>
    <property type="match status" value="1"/>
</dbReference>
<dbReference type="EC" id="2.3.1.234" evidence="7"/>
<keyword evidence="5 7" id="KW-0012">Acyltransferase</keyword>
<evidence type="ECO:0000256" key="7">
    <source>
        <dbReference type="HAMAP-Rule" id="MF_01445"/>
    </source>
</evidence>
<evidence type="ECO:0000256" key="1">
    <source>
        <dbReference type="ARBA" id="ARBA00022679"/>
    </source>
</evidence>
<evidence type="ECO:0000256" key="6">
    <source>
        <dbReference type="ARBA" id="ARBA00048117"/>
    </source>
</evidence>
<evidence type="ECO:0000256" key="2">
    <source>
        <dbReference type="ARBA" id="ARBA00022694"/>
    </source>
</evidence>
<protein>
    <recommendedName>
        <fullName evidence="7">tRNA N6-adenosine threonylcarbamoyltransferase</fullName>
        <ecNumber evidence="7">2.3.1.234</ecNumber>
    </recommendedName>
    <alternativeName>
        <fullName evidence="7">N6-L-threonylcarbamoyladenine synthase</fullName>
        <shortName evidence="7">t(6)A synthase</shortName>
    </alternativeName>
    <alternativeName>
        <fullName evidence="7">t(6)A37 threonylcarbamoyladenosine biosynthesis protein TsaD</fullName>
    </alternativeName>
    <alternativeName>
        <fullName evidence="7">tRNA threonylcarbamoyladenosine biosynthesis protein TsaD</fullName>
    </alternativeName>
</protein>
<evidence type="ECO:0000259" key="8">
    <source>
        <dbReference type="Pfam" id="PF00814"/>
    </source>
</evidence>
<feature type="binding site" evidence="7">
    <location>
        <position position="285"/>
    </location>
    <ligand>
        <name>substrate</name>
    </ligand>
</feature>
<comment type="caution">
    <text evidence="9">The sequence shown here is derived from an EMBL/GenBank/DDBJ whole genome shotgun (WGS) entry which is preliminary data.</text>
</comment>
<evidence type="ECO:0000256" key="5">
    <source>
        <dbReference type="ARBA" id="ARBA00023315"/>
    </source>
</evidence>
<reference evidence="9 10" key="1">
    <citation type="journal article" date="2014" name="BMC Genomics">
        <title>Comparison of environmental and isolate Sulfobacillus genomes reveals diverse carbon, sulfur, nitrogen, and hydrogen metabolisms.</title>
        <authorList>
            <person name="Justice N.B."/>
            <person name="Norman A."/>
            <person name="Brown C.T."/>
            <person name="Singh A."/>
            <person name="Thomas B.C."/>
            <person name="Banfield J.F."/>
        </authorList>
    </citation>
    <scope>NUCLEOTIDE SEQUENCE [LARGE SCALE GENOMIC DNA]</scope>
    <source>
        <strain evidence="9">AMDSBA1</strain>
    </source>
</reference>
<comment type="subcellular location">
    <subcellularLocation>
        <location evidence="7">Cytoplasm</location>
    </subcellularLocation>
</comment>
<dbReference type="PANTHER" id="PTHR11735:SF6">
    <property type="entry name" value="TRNA N6-ADENOSINE THREONYLCARBAMOYLTRANSFERASE, MITOCHONDRIAL"/>
    <property type="match status" value="1"/>
</dbReference>
<dbReference type="Proteomes" id="UP000242699">
    <property type="component" value="Unassembled WGS sequence"/>
</dbReference>
<comment type="cofactor">
    <cofactor evidence="7">
        <name>Fe(2+)</name>
        <dbReference type="ChEBI" id="CHEBI:29033"/>
    </cofactor>
    <text evidence="7">Binds 1 Fe(2+) ion per subunit.</text>
</comment>
<comment type="similarity">
    <text evidence="7">Belongs to the KAE1 / TsaD family.</text>
</comment>
<feature type="binding site" evidence="7">
    <location>
        <begin position="151"/>
        <end position="155"/>
    </location>
    <ligand>
        <name>substrate</name>
    </ligand>
</feature>
<dbReference type="NCBIfam" id="TIGR00329">
    <property type="entry name" value="gcp_kae1"/>
    <property type="match status" value="1"/>
</dbReference>
<dbReference type="Gene3D" id="3.30.420.40">
    <property type="match status" value="2"/>
</dbReference>
<dbReference type="InterPro" id="IPR043129">
    <property type="entry name" value="ATPase_NBD"/>
</dbReference>
<keyword evidence="3 7" id="KW-0479">Metal-binding</keyword>
<dbReference type="EMBL" id="PXYT01000020">
    <property type="protein sequence ID" value="PSR28365.1"/>
    <property type="molecule type" value="Genomic_DNA"/>
</dbReference>
<feature type="binding site" evidence="7">
    <location>
        <position position="184"/>
    </location>
    <ligand>
        <name>substrate</name>
    </ligand>
</feature>
<feature type="binding site" evidence="7">
    <location>
        <position position="201"/>
    </location>
    <ligand>
        <name>substrate</name>
    </ligand>
</feature>
<comment type="function">
    <text evidence="7">Required for the formation of a threonylcarbamoyl group on adenosine at position 37 (t(6)A37) in tRNAs that read codons beginning with adenine. Is involved in the transfer of the threonylcarbamoyl moiety of threonylcarbamoyl-AMP (TC-AMP) to the N6 group of A37, together with TsaE and TsaB. TsaD likely plays a direct catalytic role in this reaction.</text>
</comment>
<dbReference type="CDD" id="cd24133">
    <property type="entry name" value="ASKHA_NBD_TsaD_bac"/>
    <property type="match status" value="1"/>
</dbReference>
<keyword evidence="7" id="KW-0963">Cytoplasm</keyword>
<keyword evidence="2 7" id="KW-0819">tRNA processing</keyword>
<feature type="domain" description="Gcp-like" evidence="8">
    <location>
        <begin position="42"/>
        <end position="319"/>
    </location>
</feature>
<dbReference type="PANTHER" id="PTHR11735">
    <property type="entry name" value="TRNA N6-ADENOSINE THREONYLCARBAMOYLTRANSFERASE"/>
    <property type="match status" value="1"/>
</dbReference>
<feature type="binding site" evidence="7">
    <location>
        <position position="129"/>
    </location>
    <ligand>
        <name>Fe cation</name>
        <dbReference type="ChEBI" id="CHEBI:24875"/>
    </ligand>
</feature>
<evidence type="ECO:0000313" key="9">
    <source>
        <dbReference type="EMBL" id="PSR28365.1"/>
    </source>
</evidence>
<feature type="binding site" evidence="7">
    <location>
        <position position="197"/>
    </location>
    <ligand>
        <name>substrate</name>
    </ligand>
</feature>
<gene>
    <name evidence="7 9" type="primary">tsaD</name>
    <name evidence="9" type="ORF">C7B43_10075</name>
</gene>
<sequence>MHGCGYPAGQESEGRRDPTKILGIESSCDETAAAIVEDGRHLIATSLSSSAQIHAQYGGVVPEVAAREHAMAILPVVDSVLNLSNLTLNDVDGIAVTQGPGLLGALLIGVTFAKTLAMALEIPVVGVHHLQAHLYANALEEPLHFPALGLLVSGGHTSLLLWNDYLDWDVLGETRDDAAGEAFDKGSRILGLGYPGGPEIERLARQAQKRSLRLPVANLGDTLDFSFSGVKTATKSLWQNHSDQPEEVAYALQQAVVKALVGNLEKALARYRVQHIYIAGGVSANQGLRDALRHLGEERNISIHIPRIEYCTDNAAMVAALGYYRLREGNTLNIFEGPLATLPLS</sequence>
<accession>A0A2T2X1K3</accession>
<feature type="binding site" evidence="7">
    <location>
        <position position="133"/>
    </location>
    <ligand>
        <name>Fe cation</name>
        <dbReference type="ChEBI" id="CHEBI:24875"/>
    </ligand>
</feature>
<keyword evidence="1 7" id="KW-0808">Transferase</keyword>
<dbReference type="AlphaFoldDB" id="A0A2T2X1K3"/>
<dbReference type="InterPro" id="IPR022450">
    <property type="entry name" value="TsaD"/>
</dbReference>
<dbReference type="PRINTS" id="PR00789">
    <property type="entry name" value="OSIALOPTASE"/>
</dbReference>
<name>A0A2T2X1K3_9FIRM</name>
<dbReference type="HAMAP" id="MF_01445">
    <property type="entry name" value="TsaD"/>
    <property type="match status" value="1"/>
</dbReference>
<dbReference type="NCBIfam" id="TIGR03723">
    <property type="entry name" value="T6A_TsaD_YgjD"/>
    <property type="match status" value="1"/>
</dbReference>
<dbReference type="GO" id="GO:0061711">
    <property type="term" value="F:tRNA N(6)-L-threonylcarbamoyladenine synthase activity"/>
    <property type="evidence" value="ECO:0007669"/>
    <property type="project" value="UniProtKB-EC"/>
</dbReference>
<dbReference type="InterPro" id="IPR017861">
    <property type="entry name" value="KAE1/TsaD"/>
</dbReference>
<evidence type="ECO:0000256" key="4">
    <source>
        <dbReference type="ARBA" id="ARBA00023004"/>
    </source>
</evidence>
<keyword evidence="4 7" id="KW-0408">Iron</keyword>
<evidence type="ECO:0000313" key="10">
    <source>
        <dbReference type="Proteomes" id="UP000242699"/>
    </source>
</evidence>
<dbReference type="GO" id="GO:0005737">
    <property type="term" value="C:cytoplasm"/>
    <property type="evidence" value="ECO:0007669"/>
    <property type="project" value="UniProtKB-SubCell"/>
</dbReference>
<feature type="binding site" evidence="7">
    <location>
        <position position="313"/>
    </location>
    <ligand>
        <name>Fe cation</name>
        <dbReference type="ChEBI" id="CHEBI:24875"/>
    </ligand>
</feature>
<dbReference type="InterPro" id="IPR000905">
    <property type="entry name" value="Gcp-like_dom"/>
</dbReference>
<dbReference type="SUPFAM" id="SSF53067">
    <property type="entry name" value="Actin-like ATPase domain"/>
    <property type="match status" value="1"/>
</dbReference>
<dbReference type="GO" id="GO:0002949">
    <property type="term" value="P:tRNA threonylcarbamoyladenosine modification"/>
    <property type="evidence" value="ECO:0007669"/>
    <property type="project" value="UniProtKB-UniRule"/>
</dbReference>
<dbReference type="Pfam" id="PF00814">
    <property type="entry name" value="TsaD"/>
    <property type="match status" value="1"/>
</dbReference>
<organism evidence="9 10">
    <name type="scientific">Sulfobacillus benefaciens</name>
    <dbReference type="NCBI Taxonomy" id="453960"/>
    <lineage>
        <taxon>Bacteria</taxon>
        <taxon>Bacillati</taxon>
        <taxon>Bacillota</taxon>
        <taxon>Clostridia</taxon>
        <taxon>Eubacteriales</taxon>
        <taxon>Clostridiales Family XVII. Incertae Sedis</taxon>
        <taxon>Sulfobacillus</taxon>
    </lineage>
</organism>
<comment type="catalytic activity">
    <reaction evidence="6 7">
        <text>L-threonylcarbamoyladenylate + adenosine(37) in tRNA = N(6)-L-threonylcarbamoyladenosine(37) in tRNA + AMP + H(+)</text>
        <dbReference type="Rhea" id="RHEA:37059"/>
        <dbReference type="Rhea" id="RHEA-COMP:10162"/>
        <dbReference type="Rhea" id="RHEA-COMP:10163"/>
        <dbReference type="ChEBI" id="CHEBI:15378"/>
        <dbReference type="ChEBI" id="CHEBI:73682"/>
        <dbReference type="ChEBI" id="CHEBI:74411"/>
        <dbReference type="ChEBI" id="CHEBI:74418"/>
        <dbReference type="ChEBI" id="CHEBI:456215"/>
        <dbReference type="EC" id="2.3.1.234"/>
    </reaction>
</comment>
<dbReference type="GO" id="GO:0005506">
    <property type="term" value="F:iron ion binding"/>
    <property type="evidence" value="ECO:0007669"/>
    <property type="project" value="UniProtKB-UniRule"/>
</dbReference>
<proteinExistence type="inferred from homology"/>
<evidence type="ECO:0000256" key="3">
    <source>
        <dbReference type="ARBA" id="ARBA00022723"/>
    </source>
</evidence>